<protein>
    <submittedName>
        <fullName evidence="2">Uncharacterized protein</fullName>
    </submittedName>
</protein>
<evidence type="ECO:0000313" key="2">
    <source>
        <dbReference type="EMBL" id="KIW35723.1"/>
    </source>
</evidence>
<sequence length="111" mass="12224">MFAFYSTLRELVPEMRPISAPGNEMDACSLQKALRGNRCNTTRLHFEVSEDSELQFPSSSGLSQGLKSHHLSEPGSMDDEGLSLLDSQLVTPETSAPQISEQATSKKPKKR</sequence>
<dbReference type="Proteomes" id="UP000053342">
    <property type="component" value="Unassembled WGS sequence"/>
</dbReference>
<dbReference type="RefSeq" id="XP_016255939.1">
    <property type="nucleotide sequence ID" value="XM_016413682.1"/>
</dbReference>
<name>A0A0D2CXB3_9EURO</name>
<proteinExistence type="predicted"/>
<keyword evidence="3" id="KW-1185">Reference proteome</keyword>
<feature type="compositionally biased region" description="Polar residues" evidence="1">
    <location>
        <begin position="55"/>
        <end position="66"/>
    </location>
</feature>
<gene>
    <name evidence="2" type="ORF">PV06_11936</name>
</gene>
<feature type="compositionally biased region" description="Polar residues" evidence="1">
    <location>
        <begin position="85"/>
        <end position="105"/>
    </location>
</feature>
<dbReference type="VEuPathDB" id="FungiDB:PV06_11936"/>
<evidence type="ECO:0000256" key="1">
    <source>
        <dbReference type="SAM" id="MobiDB-lite"/>
    </source>
</evidence>
<evidence type="ECO:0000313" key="3">
    <source>
        <dbReference type="Proteomes" id="UP000053342"/>
    </source>
</evidence>
<organism evidence="2 3">
    <name type="scientific">Exophiala oligosperma</name>
    <dbReference type="NCBI Taxonomy" id="215243"/>
    <lineage>
        <taxon>Eukaryota</taxon>
        <taxon>Fungi</taxon>
        <taxon>Dikarya</taxon>
        <taxon>Ascomycota</taxon>
        <taxon>Pezizomycotina</taxon>
        <taxon>Eurotiomycetes</taxon>
        <taxon>Chaetothyriomycetidae</taxon>
        <taxon>Chaetothyriales</taxon>
        <taxon>Herpotrichiellaceae</taxon>
        <taxon>Exophiala</taxon>
    </lineage>
</organism>
<dbReference type="HOGENOM" id="CLU_2158389_0_0_1"/>
<feature type="region of interest" description="Disordered" evidence="1">
    <location>
        <begin position="49"/>
        <end position="111"/>
    </location>
</feature>
<dbReference type="GeneID" id="27364010"/>
<dbReference type="STRING" id="215243.A0A0D2CXB3"/>
<accession>A0A0D2CXB3</accession>
<dbReference type="EMBL" id="KN847472">
    <property type="protein sequence ID" value="KIW35723.1"/>
    <property type="molecule type" value="Genomic_DNA"/>
</dbReference>
<reference evidence="2 3" key="1">
    <citation type="submission" date="2015-01" db="EMBL/GenBank/DDBJ databases">
        <title>The Genome Sequence of Exophiala oligosperma CBS72588.</title>
        <authorList>
            <consortium name="The Broad Institute Genomics Platform"/>
            <person name="Cuomo C."/>
            <person name="de Hoog S."/>
            <person name="Gorbushina A."/>
            <person name="Stielow B."/>
            <person name="Teixiera M."/>
            <person name="Abouelleil A."/>
            <person name="Chapman S.B."/>
            <person name="Priest M."/>
            <person name="Young S.K."/>
            <person name="Wortman J."/>
            <person name="Nusbaum C."/>
            <person name="Birren B."/>
        </authorList>
    </citation>
    <scope>NUCLEOTIDE SEQUENCE [LARGE SCALE GENOMIC DNA]</scope>
    <source>
        <strain evidence="2 3">CBS 72588</strain>
    </source>
</reference>
<dbReference type="AlphaFoldDB" id="A0A0D2CXB3"/>